<feature type="domain" description="Polysaccharide pyruvyl transferase" evidence="1">
    <location>
        <begin position="3"/>
        <end position="312"/>
    </location>
</feature>
<dbReference type="AlphaFoldDB" id="A0A848EGI6"/>
<reference evidence="2 3" key="1">
    <citation type="submission" date="2020-03" db="EMBL/GenBank/DDBJ databases">
        <authorList>
            <person name="Sun Q."/>
        </authorList>
    </citation>
    <scope>NUCLEOTIDE SEQUENCE [LARGE SCALE GENOMIC DNA]</scope>
    <source>
        <strain evidence="2 3">JC162</strain>
    </source>
</reference>
<protein>
    <recommendedName>
        <fullName evidence="1">Polysaccharide pyruvyl transferase domain-containing protein</fullName>
    </recommendedName>
</protein>
<keyword evidence="3" id="KW-1185">Reference proteome</keyword>
<dbReference type="EMBL" id="JABBKX010000004">
    <property type="protein sequence ID" value="NMJ42478.1"/>
    <property type="molecule type" value="Genomic_DNA"/>
</dbReference>
<dbReference type="InterPro" id="IPR007345">
    <property type="entry name" value="Polysacch_pyruvyl_Trfase"/>
</dbReference>
<dbReference type="Proteomes" id="UP000548582">
    <property type="component" value="Unassembled WGS sequence"/>
</dbReference>
<evidence type="ECO:0000259" key="1">
    <source>
        <dbReference type="Pfam" id="PF04230"/>
    </source>
</evidence>
<sequence length="399" mass="42935">MGNIGNDASLEAMVLTLRHVAPNAELAVVCSRPDIVTERFGLPAIAWRWPAPAQGAARRLNAAFLRAPHKAVSLYRAARVLRDFDMLLVPGTGMLDDFGERAGGVPYTVMQWTLAARLVGCRVAMASIGAGPIHGRLSRAFMMSAARLCHYLSFRDAPSRDFVVRHARIDARSEIYPDLAFALPVPPAATGRRVDLALGVMRYRGWSNASGGIYQIYIDRLAQFATEFLASGRSIRLVIGETADEEAVMLLRAAVAARSGDALAGRLLYEPVRDIVAVMQQMASADLAVATRFHNVVAALMVATPVISLSYGSKNDVLLADMGLGAFTAHVETFDPVWLNERVNALSGRRDRISAGLGVRLAAYRAALARQGHELARLLDATGQGAPGTGAILNQEAHQ</sequence>
<evidence type="ECO:0000313" key="2">
    <source>
        <dbReference type="EMBL" id="NMJ42478.1"/>
    </source>
</evidence>
<comment type="caution">
    <text evidence="2">The sequence shown here is derived from an EMBL/GenBank/DDBJ whole genome shotgun (WGS) entry which is preliminary data.</text>
</comment>
<name>A0A848EGI6_9PROT</name>
<proteinExistence type="predicted"/>
<organism evidence="2 3">
    <name type="scientific">Neoroseomonas marina</name>
    <dbReference type="NCBI Taxonomy" id="1232220"/>
    <lineage>
        <taxon>Bacteria</taxon>
        <taxon>Pseudomonadati</taxon>
        <taxon>Pseudomonadota</taxon>
        <taxon>Alphaproteobacteria</taxon>
        <taxon>Acetobacterales</taxon>
        <taxon>Acetobacteraceae</taxon>
        <taxon>Neoroseomonas</taxon>
    </lineage>
</organism>
<dbReference type="PANTHER" id="PTHR36836:SF1">
    <property type="entry name" value="COLANIC ACID BIOSYNTHESIS PROTEIN WCAK"/>
    <property type="match status" value="1"/>
</dbReference>
<dbReference type="Pfam" id="PF04230">
    <property type="entry name" value="PS_pyruv_trans"/>
    <property type="match status" value="1"/>
</dbReference>
<dbReference type="RefSeq" id="WP_170054695.1">
    <property type="nucleotide sequence ID" value="NZ_JABBKX010000004.1"/>
</dbReference>
<accession>A0A848EGI6</accession>
<evidence type="ECO:0000313" key="3">
    <source>
        <dbReference type="Proteomes" id="UP000548582"/>
    </source>
</evidence>
<gene>
    <name evidence="2" type="ORF">GWK16_14615</name>
</gene>
<dbReference type="PANTHER" id="PTHR36836">
    <property type="entry name" value="COLANIC ACID BIOSYNTHESIS PROTEIN WCAK"/>
    <property type="match status" value="1"/>
</dbReference>